<organism evidence="1 2">
    <name type="scientific">Pseudoflavonifractor capillosus ATCC 29799</name>
    <dbReference type="NCBI Taxonomy" id="411467"/>
    <lineage>
        <taxon>Bacteria</taxon>
        <taxon>Bacillati</taxon>
        <taxon>Bacillota</taxon>
        <taxon>Clostridia</taxon>
        <taxon>Eubacteriales</taxon>
        <taxon>Oscillospiraceae</taxon>
        <taxon>Pseudoflavonifractor</taxon>
    </lineage>
</organism>
<dbReference type="STRING" id="411467.BACCAP_00790"/>
<gene>
    <name evidence="1" type="ORF">BACCAP_00790</name>
</gene>
<protein>
    <submittedName>
        <fullName evidence="1">Uncharacterized protein</fullName>
    </submittedName>
</protein>
<reference evidence="1 2" key="2">
    <citation type="submission" date="2007-06" db="EMBL/GenBank/DDBJ databases">
        <title>Draft genome sequence of Pseudoflavonifractor capillosus ATCC 29799.</title>
        <authorList>
            <person name="Sudarsanam P."/>
            <person name="Ley R."/>
            <person name="Guruge J."/>
            <person name="Turnbaugh P.J."/>
            <person name="Mahowald M."/>
            <person name="Liep D."/>
            <person name="Gordon J."/>
        </authorList>
    </citation>
    <scope>NUCLEOTIDE SEQUENCE [LARGE SCALE GENOMIC DNA]</scope>
    <source>
        <strain evidence="1 2">ATCC 29799</strain>
    </source>
</reference>
<dbReference type="Proteomes" id="UP000003639">
    <property type="component" value="Unassembled WGS sequence"/>
</dbReference>
<reference evidence="1 2" key="1">
    <citation type="submission" date="2007-04" db="EMBL/GenBank/DDBJ databases">
        <authorList>
            <person name="Fulton L."/>
            <person name="Clifton S."/>
            <person name="Fulton B."/>
            <person name="Xu J."/>
            <person name="Minx P."/>
            <person name="Pepin K.H."/>
            <person name="Johnson M."/>
            <person name="Thiruvilangam P."/>
            <person name="Bhonagiri V."/>
            <person name="Nash W.E."/>
            <person name="Mardis E.R."/>
            <person name="Wilson R.K."/>
        </authorList>
    </citation>
    <scope>NUCLEOTIDE SEQUENCE [LARGE SCALE GENOMIC DNA]</scope>
    <source>
        <strain evidence="1 2">ATCC 29799</strain>
    </source>
</reference>
<comment type="caution">
    <text evidence="1">The sequence shown here is derived from an EMBL/GenBank/DDBJ whole genome shotgun (WGS) entry which is preliminary data.</text>
</comment>
<sequence>MRGGLGLSSIIQTVTVGAGITPAHAVQLADSTAGGDFHPAPKIGMDF</sequence>
<keyword evidence="2" id="KW-1185">Reference proteome</keyword>
<evidence type="ECO:0000313" key="2">
    <source>
        <dbReference type="Proteomes" id="UP000003639"/>
    </source>
</evidence>
<evidence type="ECO:0000313" key="1">
    <source>
        <dbReference type="EMBL" id="EDN01222.1"/>
    </source>
</evidence>
<name>A6NRG2_9FIRM</name>
<dbReference type="AlphaFoldDB" id="A6NRG2"/>
<accession>A6NRG2</accession>
<proteinExistence type="predicted"/>
<dbReference type="EMBL" id="AAXG02000006">
    <property type="protein sequence ID" value="EDN01222.1"/>
    <property type="molecule type" value="Genomic_DNA"/>
</dbReference>